<organism evidence="5 6">
    <name type="scientific">Salipiger pallidus</name>
    <dbReference type="NCBI Taxonomy" id="1775170"/>
    <lineage>
        <taxon>Bacteria</taxon>
        <taxon>Pseudomonadati</taxon>
        <taxon>Pseudomonadota</taxon>
        <taxon>Alphaproteobacteria</taxon>
        <taxon>Rhodobacterales</taxon>
        <taxon>Roseobacteraceae</taxon>
        <taxon>Salipiger</taxon>
    </lineage>
</organism>
<reference evidence="5" key="2">
    <citation type="submission" date="2020-09" db="EMBL/GenBank/DDBJ databases">
        <authorList>
            <person name="Sun Q."/>
            <person name="Zhou Y."/>
        </authorList>
    </citation>
    <scope>NUCLEOTIDE SEQUENCE</scope>
    <source>
        <strain evidence="5">CGMCC 1.15762</strain>
    </source>
</reference>
<feature type="chain" id="PRO_5035152021" evidence="4">
    <location>
        <begin position="27"/>
        <end position="204"/>
    </location>
</feature>
<proteinExistence type="inferred from homology"/>
<dbReference type="GO" id="GO:0051082">
    <property type="term" value="F:unfolded protein binding"/>
    <property type="evidence" value="ECO:0007669"/>
    <property type="project" value="InterPro"/>
</dbReference>
<comment type="caution">
    <text evidence="5">The sequence shown here is derived from an EMBL/GenBank/DDBJ whole genome shotgun (WGS) entry which is preliminary data.</text>
</comment>
<dbReference type="EMBL" id="BMJV01000001">
    <property type="protein sequence ID" value="GGG58707.1"/>
    <property type="molecule type" value="Genomic_DNA"/>
</dbReference>
<evidence type="ECO:0000256" key="3">
    <source>
        <dbReference type="SAM" id="Coils"/>
    </source>
</evidence>
<dbReference type="Pfam" id="PF03938">
    <property type="entry name" value="OmpH"/>
    <property type="match status" value="1"/>
</dbReference>
<dbReference type="Proteomes" id="UP000617145">
    <property type="component" value="Unassembled WGS sequence"/>
</dbReference>
<keyword evidence="6" id="KW-1185">Reference proteome</keyword>
<dbReference type="SMART" id="SM00935">
    <property type="entry name" value="OmpH"/>
    <property type="match status" value="1"/>
</dbReference>
<protein>
    <submittedName>
        <fullName evidence="5">Molecular chaperone Skp</fullName>
    </submittedName>
</protein>
<dbReference type="GO" id="GO:0050821">
    <property type="term" value="P:protein stabilization"/>
    <property type="evidence" value="ECO:0007669"/>
    <property type="project" value="TreeGrafter"/>
</dbReference>
<feature type="coiled-coil region" evidence="3">
    <location>
        <begin position="73"/>
        <end position="116"/>
    </location>
</feature>
<evidence type="ECO:0000256" key="2">
    <source>
        <dbReference type="ARBA" id="ARBA00022729"/>
    </source>
</evidence>
<dbReference type="PANTHER" id="PTHR35089">
    <property type="entry name" value="CHAPERONE PROTEIN SKP"/>
    <property type="match status" value="1"/>
</dbReference>
<evidence type="ECO:0000313" key="6">
    <source>
        <dbReference type="Proteomes" id="UP000617145"/>
    </source>
</evidence>
<dbReference type="AlphaFoldDB" id="A0A8J2ZG05"/>
<accession>A0A8J2ZG05</accession>
<evidence type="ECO:0000256" key="1">
    <source>
        <dbReference type="ARBA" id="ARBA00009091"/>
    </source>
</evidence>
<keyword evidence="3" id="KW-0175">Coiled coil</keyword>
<keyword evidence="2 4" id="KW-0732">Signal</keyword>
<dbReference type="InterPro" id="IPR005632">
    <property type="entry name" value="Chaperone_Skp"/>
</dbReference>
<reference evidence="5" key="1">
    <citation type="journal article" date="2014" name="Int. J. Syst. Evol. Microbiol.">
        <title>Complete genome sequence of Corynebacterium casei LMG S-19264T (=DSM 44701T), isolated from a smear-ripened cheese.</title>
        <authorList>
            <consortium name="US DOE Joint Genome Institute (JGI-PGF)"/>
            <person name="Walter F."/>
            <person name="Albersmeier A."/>
            <person name="Kalinowski J."/>
            <person name="Ruckert C."/>
        </authorList>
    </citation>
    <scope>NUCLEOTIDE SEQUENCE</scope>
    <source>
        <strain evidence="5">CGMCC 1.15762</strain>
    </source>
</reference>
<dbReference type="SUPFAM" id="SSF111384">
    <property type="entry name" value="OmpH-like"/>
    <property type="match status" value="1"/>
</dbReference>
<gene>
    <name evidence="5" type="ORF">GCM10011415_00650</name>
</gene>
<dbReference type="GO" id="GO:0005829">
    <property type="term" value="C:cytosol"/>
    <property type="evidence" value="ECO:0007669"/>
    <property type="project" value="TreeGrafter"/>
</dbReference>
<dbReference type="InterPro" id="IPR024930">
    <property type="entry name" value="Skp_dom_sf"/>
</dbReference>
<dbReference type="PANTHER" id="PTHR35089:SF1">
    <property type="entry name" value="CHAPERONE PROTEIN SKP"/>
    <property type="match status" value="1"/>
</dbReference>
<sequence>MVGDLRKCAAAVLSIGIAAAAVPATAQQELLQQGATVSPILTVDFDRMFSESAYGEAVTAALEERGAAIAAENRRIEAELTAEERALTEKRRTMEQADFRELANAFDEKVQELRREQDAKARALGNASESRRRLFLATVEPVIGQIMRESGALVVLDKRQVLMSVDAVDITDTAIDHVDAAVEDGSIDVDDIAGSIADAVNDTP</sequence>
<evidence type="ECO:0000313" key="5">
    <source>
        <dbReference type="EMBL" id="GGG58707.1"/>
    </source>
</evidence>
<evidence type="ECO:0000256" key="4">
    <source>
        <dbReference type="SAM" id="SignalP"/>
    </source>
</evidence>
<dbReference type="RefSeq" id="WP_188787719.1">
    <property type="nucleotide sequence ID" value="NZ_BMJV01000001.1"/>
</dbReference>
<feature type="signal peptide" evidence="4">
    <location>
        <begin position="1"/>
        <end position="26"/>
    </location>
</feature>
<name>A0A8J2ZG05_9RHOB</name>
<comment type="similarity">
    <text evidence="1">Belongs to the Skp family.</text>
</comment>
<dbReference type="Gene3D" id="3.30.910.20">
    <property type="entry name" value="Skp domain"/>
    <property type="match status" value="1"/>
</dbReference>